<evidence type="ECO:0000259" key="1">
    <source>
        <dbReference type="Pfam" id="PF18962"/>
    </source>
</evidence>
<dbReference type="SUPFAM" id="SSF110296">
    <property type="entry name" value="Oligoxyloglucan reducing end-specific cellobiohydrolase"/>
    <property type="match status" value="1"/>
</dbReference>
<proteinExistence type="predicted"/>
<feature type="domain" description="Secretion system C-terminal sorting" evidence="1">
    <location>
        <begin position="465"/>
        <end position="540"/>
    </location>
</feature>
<dbReference type="InterPro" id="IPR026444">
    <property type="entry name" value="Secre_tail"/>
</dbReference>
<protein>
    <recommendedName>
        <fullName evidence="1">Secretion system C-terminal sorting domain-containing protein</fullName>
    </recommendedName>
</protein>
<organism evidence="2">
    <name type="scientific">marine metagenome</name>
    <dbReference type="NCBI Taxonomy" id="408172"/>
    <lineage>
        <taxon>unclassified sequences</taxon>
        <taxon>metagenomes</taxon>
        <taxon>ecological metagenomes</taxon>
    </lineage>
</organism>
<dbReference type="Gene3D" id="2.60.40.4070">
    <property type="match status" value="1"/>
</dbReference>
<dbReference type="Gene3D" id="2.130.10.10">
    <property type="entry name" value="YVTN repeat-like/Quinoprotein amine dehydrogenase"/>
    <property type="match status" value="1"/>
</dbReference>
<evidence type="ECO:0000313" key="2">
    <source>
        <dbReference type="EMBL" id="SVB03012.1"/>
    </source>
</evidence>
<dbReference type="CDD" id="cd15482">
    <property type="entry name" value="Sialidase_non-viral"/>
    <property type="match status" value="1"/>
</dbReference>
<dbReference type="AlphaFoldDB" id="A0A382APF6"/>
<dbReference type="Pfam" id="PF18962">
    <property type="entry name" value="Por_Secre_tail"/>
    <property type="match status" value="1"/>
</dbReference>
<name>A0A382APF6_9ZZZZ</name>
<reference evidence="2" key="1">
    <citation type="submission" date="2018-05" db="EMBL/GenBank/DDBJ databases">
        <authorList>
            <person name="Lanie J.A."/>
            <person name="Ng W.-L."/>
            <person name="Kazmierczak K.M."/>
            <person name="Andrzejewski T.M."/>
            <person name="Davidsen T.M."/>
            <person name="Wayne K.J."/>
            <person name="Tettelin H."/>
            <person name="Glass J.I."/>
            <person name="Rusch D."/>
            <person name="Podicherti R."/>
            <person name="Tsui H.-C.T."/>
            <person name="Winkler M.E."/>
        </authorList>
    </citation>
    <scope>NUCLEOTIDE SEQUENCE</scope>
</reference>
<dbReference type="NCBIfam" id="TIGR04183">
    <property type="entry name" value="Por_Secre_tail"/>
    <property type="match status" value="1"/>
</dbReference>
<dbReference type="InterPro" id="IPR015943">
    <property type="entry name" value="WD40/YVTN_repeat-like_dom_sf"/>
</dbReference>
<gene>
    <name evidence="2" type="ORF">METZ01_LOCUS155866</name>
</gene>
<sequence length="543" mass="60095">MKSMPLLVFIHAVLIGQWETINQPDMGTVSRIISGGNGLIAATNQAQVYQSIDEGNSWQLLGDTLPTQPYGADLLFEKDNAVFFTQNIGEGPYNFRCIAGFAGWMWQELPHQSSALISMVANDSLIFTLLNGISISSDLGESWMVIPDPPLTGYIKLLFATNNFLYISHGCQVYRTPDLGETWEDITGILDEEGYEAPYNCSSVMSLVPHGNQLIISMYWGGGVGKLFVSDDQGSNWTVLNTFPVDNHVYTMLSKNYVLYAGTASSNSGLFYTGDLVYWTDFSDGLESYDLSTMQLAATEEYLFKTGSTINSHRIPLVDLYDWDFSLENLEFMDASGDGFWEPGETLDIAMELCNNGAEGFGYYPGSALEADSNLVTIQFPNYWFYVMDAGQCLPVSFSVLADSTVLEGTSVDFIAYPTSLGCDDMPQYCIEGDTLNFSIEISSPTGVAGESEPISNTFTLYPNFPNPFNPSTTLQFSIPERSHVTLKIYDVMGRDVFTLVDRKLSSGTHSSQWDGSNHPSGIYFLQLESLGQTHRQKIILMK</sequence>
<accession>A0A382APF6</accession>
<dbReference type="EMBL" id="UINC01026128">
    <property type="protein sequence ID" value="SVB03012.1"/>
    <property type="molecule type" value="Genomic_DNA"/>
</dbReference>